<dbReference type="InterPro" id="IPR011659">
    <property type="entry name" value="WD40"/>
</dbReference>
<dbReference type="SUPFAM" id="SSF48452">
    <property type="entry name" value="TPR-like"/>
    <property type="match status" value="1"/>
</dbReference>
<evidence type="ECO:0000313" key="7">
    <source>
        <dbReference type="EMBL" id="AYN68720.1"/>
    </source>
</evidence>
<evidence type="ECO:0000256" key="3">
    <source>
        <dbReference type="ARBA" id="ARBA00023237"/>
    </source>
</evidence>
<name>A0A3G2L8Z4_9FLAO</name>
<feature type="domain" description="OmpA-like" evidence="6">
    <location>
        <begin position="529"/>
        <end position="650"/>
    </location>
</feature>
<evidence type="ECO:0000256" key="4">
    <source>
        <dbReference type="PROSITE-ProRule" id="PRU00473"/>
    </source>
</evidence>
<dbReference type="Proteomes" id="UP000276309">
    <property type="component" value="Chromosome"/>
</dbReference>
<evidence type="ECO:0000313" key="8">
    <source>
        <dbReference type="Proteomes" id="UP000276309"/>
    </source>
</evidence>
<dbReference type="InterPro" id="IPR036737">
    <property type="entry name" value="OmpA-like_sf"/>
</dbReference>
<dbReference type="InterPro" id="IPR011990">
    <property type="entry name" value="TPR-like_helical_dom_sf"/>
</dbReference>
<keyword evidence="7" id="KW-0282">Flagellum</keyword>
<sequence length="650" mass="73522">MKNRRPILVGLSLFALFSISAQTQKIKKADEAYETFAYHDAIESYESLVAKGYEGREIYRNLGNSNYHNARYEDAASWYGKFFMETGSEDDAHPEMMYRYAQSLKSTGEYTAAETWMKKFEAAQNEDLRAEKFRSQPDYLERIEKMSGRYEISNLAINSPESDFAPSKLGETLIFSTARDTGKTFRNVHEWNNRSFLNLYKATPGTGGMYQNAVKLPKSMNKKTHESTTTFTRDGNTVYFTRNNSDDGRFERDDEGVSRLKIFRAEIDGDQWKNVTELPFNGDSYSSAHPTLSPDGRKLFFASDREGSHGASDIFVVEVNEDGTFGEPKNLGSKINTESRETFPFITDDNILYFASDGHPGLGGLDIFAVRIDGENISDIINLGKPVNGEQDDFSFYIDHDTNTGFFASNRKGGKGSDDIYSFKENRPIAFECKKTFGGIVRQGDGNLPLANVAFELIGPNGNVVSQSRTDAEGNFEFEVECNEGPELRLKASKKEFESYEMAIDIENIEDGRLLALNLKKEVIMAPKGTNLITYLKLEPIYFDLDKDVIRPDARHTMQMVIDYLKEYPQMKIEVQSHTDAKASDAYNMNLSARRAKNTEAYLIANGIADERISNKGFGESRLVNDCKDRNSCPDEKHQANRRSEFIVVD</sequence>
<feature type="chain" id="PRO_5018044767" evidence="5">
    <location>
        <begin position="22"/>
        <end position="650"/>
    </location>
</feature>
<comment type="subcellular location">
    <subcellularLocation>
        <location evidence="1">Cell outer membrane</location>
    </subcellularLocation>
</comment>
<dbReference type="Gene3D" id="2.120.10.30">
    <property type="entry name" value="TolB, C-terminal domain"/>
    <property type="match status" value="1"/>
</dbReference>
<dbReference type="PROSITE" id="PS51123">
    <property type="entry name" value="OMPA_2"/>
    <property type="match status" value="1"/>
</dbReference>
<dbReference type="RefSeq" id="WP_121849732.1">
    <property type="nucleotide sequence ID" value="NZ_CP032050.1"/>
</dbReference>
<dbReference type="AlphaFoldDB" id="A0A3G2L8Z4"/>
<dbReference type="InterPro" id="IPR006664">
    <property type="entry name" value="OMP_bac"/>
</dbReference>
<organism evidence="7 8">
    <name type="scientific">Euzebyella marina</name>
    <dbReference type="NCBI Taxonomy" id="1761453"/>
    <lineage>
        <taxon>Bacteria</taxon>
        <taxon>Pseudomonadati</taxon>
        <taxon>Bacteroidota</taxon>
        <taxon>Flavobacteriia</taxon>
        <taxon>Flavobacteriales</taxon>
        <taxon>Flavobacteriaceae</taxon>
        <taxon>Euzebyella</taxon>
    </lineage>
</organism>
<keyword evidence="7" id="KW-0966">Cell projection</keyword>
<dbReference type="CDD" id="cd07185">
    <property type="entry name" value="OmpA_C-like"/>
    <property type="match status" value="1"/>
</dbReference>
<dbReference type="PANTHER" id="PTHR30329">
    <property type="entry name" value="STATOR ELEMENT OF FLAGELLAR MOTOR COMPLEX"/>
    <property type="match status" value="1"/>
</dbReference>
<dbReference type="Pfam" id="PF00691">
    <property type="entry name" value="OmpA"/>
    <property type="match status" value="1"/>
</dbReference>
<evidence type="ECO:0000256" key="1">
    <source>
        <dbReference type="ARBA" id="ARBA00004442"/>
    </source>
</evidence>
<accession>A0A3G2L8Z4</accession>
<dbReference type="InterPro" id="IPR050330">
    <property type="entry name" value="Bact_OuterMem_StrucFunc"/>
</dbReference>
<dbReference type="PANTHER" id="PTHR30329:SF21">
    <property type="entry name" value="LIPOPROTEIN YIAD-RELATED"/>
    <property type="match status" value="1"/>
</dbReference>
<dbReference type="PRINTS" id="PR01021">
    <property type="entry name" value="OMPADOMAIN"/>
</dbReference>
<dbReference type="KEGG" id="emar:D1013_15710"/>
<dbReference type="SUPFAM" id="SSF49478">
    <property type="entry name" value="Cna protein B-type domain"/>
    <property type="match status" value="1"/>
</dbReference>
<proteinExistence type="predicted"/>
<keyword evidence="7" id="KW-0969">Cilium</keyword>
<keyword evidence="2 4" id="KW-0472">Membrane</keyword>
<keyword evidence="3" id="KW-0998">Cell outer membrane</keyword>
<feature type="signal peptide" evidence="5">
    <location>
        <begin position="1"/>
        <end position="21"/>
    </location>
</feature>
<keyword evidence="5" id="KW-0732">Signal</keyword>
<dbReference type="OrthoDB" id="9809364at2"/>
<evidence type="ECO:0000256" key="5">
    <source>
        <dbReference type="SAM" id="SignalP"/>
    </source>
</evidence>
<protein>
    <submittedName>
        <fullName evidence="7">Flagellar motor protein MotB</fullName>
    </submittedName>
</protein>
<dbReference type="Pfam" id="PF07676">
    <property type="entry name" value="PD40"/>
    <property type="match status" value="2"/>
</dbReference>
<dbReference type="SUPFAM" id="SSF103088">
    <property type="entry name" value="OmpA-like"/>
    <property type="match status" value="1"/>
</dbReference>
<evidence type="ECO:0000259" key="6">
    <source>
        <dbReference type="PROSITE" id="PS51123"/>
    </source>
</evidence>
<dbReference type="InterPro" id="IPR011042">
    <property type="entry name" value="6-blade_b-propeller_TolB-like"/>
</dbReference>
<keyword evidence="8" id="KW-1185">Reference proteome</keyword>
<dbReference type="EMBL" id="CP032050">
    <property type="protein sequence ID" value="AYN68720.1"/>
    <property type="molecule type" value="Genomic_DNA"/>
</dbReference>
<dbReference type="InterPro" id="IPR006665">
    <property type="entry name" value="OmpA-like"/>
</dbReference>
<gene>
    <name evidence="7" type="ORF">D1013_15710</name>
</gene>
<evidence type="ECO:0000256" key="2">
    <source>
        <dbReference type="ARBA" id="ARBA00023136"/>
    </source>
</evidence>
<dbReference type="Gene3D" id="3.30.1330.60">
    <property type="entry name" value="OmpA-like domain"/>
    <property type="match status" value="1"/>
</dbReference>
<dbReference type="Gene3D" id="1.25.40.10">
    <property type="entry name" value="Tetratricopeptide repeat domain"/>
    <property type="match status" value="1"/>
</dbReference>
<reference evidence="7 8" key="1">
    <citation type="submission" date="2018-08" db="EMBL/GenBank/DDBJ databases">
        <title>The reduced genetic potential of extracellular carbohydrate catabolism in Euzebyella marina RN62, a Flavobacteriia bacterium isolated from the hadal water.</title>
        <authorList>
            <person name="Xue C."/>
        </authorList>
    </citation>
    <scope>NUCLEOTIDE SEQUENCE [LARGE SCALE GENOMIC DNA]</scope>
    <source>
        <strain evidence="7 8">RN62</strain>
    </source>
</reference>
<dbReference type="GO" id="GO:0009279">
    <property type="term" value="C:cell outer membrane"/>
    <property type="evidence" value="ECO:0007669"/>
    <property type="project" value="UniProtKB-SubCell"/>
</dbReference>
<dbReference type="SUPFAM" id="SSF82171">
    <property type="entry name" value="DPP6 N-terminal domain-like"/>
    <property type="match status" value="1"/>
</dbReference>